<sequence length="135" mass="14861">MLVNSKSKERQEIDLSQKINQQVERWNTSARILHTIYIGLGTTAVVSSIVVATFTKELGELWTKILAATSAGSVALIKTTDVGRKGNGFRQAHRHLRAEKMLYDEAKVSTEKLVEAFAKAESMIGDVEVKVGDSN</sequence>
<keyword evidence="1" id="KW-1133">Transmembrane helix</keyword>
<dbReference type="AlphaFoldDB" id="A0A2T1C8L4"/>
<keyword evidence="3" id="KW-1185">Reference proteome</keyword>
<name>A0A2T1C8L4_9CYAN</name>
<keyword evidence="1" id="KW-0812">Transmembrane</keyword>
<proteinExistence type="predicted"/>
<dbReference type="RefSeq" id="WP_106287229.1">
    <property type="nucleotide sequence ID" value="NZ_CAWNTC010000177.1"/>
</dbReference>
<evidence type="ECO:0000313" key="3">
    <source>
        <dbReference type="Proteomes" id="UP000238762"/>
    </source>
</evidence>
<evidence type="ECO:0000313" key="2">
    <source>
        <dbReference type="EMBL" id="PSB04596.1"/>
    </source>
</evidence>
<protein>
    <recommendedName>
        <fullName evidence="4">SMODS and SLOG-associating 2TM effector domain-containing protein</fullName>
    </recommendedName>
</protein>
<gene>
    <name evidence="2" type="ORF">C7B64_03335</name>
</gene>
<dbReference type="OrthoDB" id="583081at2"/>
<evidence type="ECO:0008006" key="4">
    <source>
        <dbReference type="Google" id="ProtNLM"/>
    </source>
</evidence>
<reference evidence="2 3" key="2">
    <citation type="submission" date="2018-03" db="EMBL/GenBank/DDBJ databases">
        <title>The ancient ancestry and fast evolution of plastids.</title>
        <authorList>
            <person name="Moore K.R."/>
            <person name="Magnabosco C."/>
            <person name="Momper L."/>
            <person name="Gold D.A."/>
            <person name="Bosak T."/>
            <person name="Fournier G.P."/>
        </authorList>
    </citation>
    <scope>NUCLEOTIDE SEQUENCE [LARGE SCALE GENOMIC DNA]</scope>
    <source>
        <strain evidence="2 3">CCAP 1448/3</strain>
    </source>
</reference>
<keyword evidence="1" id="KW-0472">Membrane</keyword>
<accession>A0A2T1C8L4</accession>
<dbReference type="EMBL" id="PVWJ01000010">
    <property type="protein sequence ID" value="PSB04596.1"/>
    <property type="molecule type" value="Genomic_DNA"/>
</dbReference>
<reference evidence="2 3" key="1">
    <citation type="submission" date="2018-02" db="EMBL/GenBank/DDBJ databases">
        <authorList>
            <person name="Cohen D.B."/>
            <person name="Kent A.D."/>
        </authorList>
    </citation>
    <scope>NUCLEOTIDE SEQUENCE [LARGE SCALE GENOMIC DNA]</scope>
    <source>
        <strain evidence="2 3">CCAP 1448/3</strain>
    </source>
</reference>
<feature type="transmembrane region" description="Helical" evidence="1">
    <location>
        <begin position="35"/>
        <end position="55"/>
    </location>
</feature>
<evidence type="ECO:0000256" key="1">
    <source>
        <dbReference type="SAM" id="Phobius"/>
    </source>
</evidence>
<dbReference type="Proteomes" id="UP000238762">
    <property type="component" value="Unassembled WGS sequence"/>
</dbReference>
<organism evidence="2 3">
    <name type="scientific">Merismopedia glauca CCAP 1448/3</name>
    <dbReference type="NCBI Taxonomy" id="1296344"/>
    <lineage>
        <taxon>Bacteria</taxon>
        <taxon>Bacillati</taxon>
        <taxon>Cyanobacteriota</taxon>
        <taxon>Cyanophyceae</taxon>
        <taxon>Synechococcales</taxon>
        <taxon>Merismopediaceae</taxon>
        <taxon>Merismopedia</taxon>
    </lineage>
</organism>
<comment type="caution">
    <text evidence="2">The sequence shown here is derived from an EMBL/GenBank/DDBJ whole genome shotgun (WGS) entry which is preliminary data.</text>
</comment>